<name>A0ABT8RDZ1_9BACT</name>
<keyword evidence="3" id="KW-1185">Reference proteome</keyword>
<dbReference type="RefSeq" id="WP_302040256.1">
    <property type="nucleotide sequence ID" value="NZ_JAUKPO010000019.1"/>
</dbReference>
<feature type="chain" id="PRO_5046116362" evidence="1">
    <location>
        <begin position="20"/>
        <end position="305"/>
    </location>
</feature>
<accession>A0ABT8RDZ1</accession>
<sequence length="305" mass="34737">MHKLLTLAFLFCITGKLYAQINPADSTLQVVGYWQNKEKQSFSVSHEKYKITGTDTTSRELITYQVEVTIKDSTAKGYTIEWFYRNYAIESENALVKKMIPLFQDIAVLIQTNEYGAITGVSNWQEVRDYMQKMATHLESELAAIPHAKGMMTQLMAMYQSKEAIEANAIKDAQQFYTFHGAKYSLGKELKAKMQLRNNYGGKPFDTDVTVSLDEINEQEGYGIIRMYQQVNPQQLTDATYAFLKQVSPAKNTFPARNAFPQVSNEIWTASQIHAGSGWIIYSVETKQVKAENVTNIEERVIQLN</sequence>
<reference evidence="2" key="1">
    <citation type="submission" date="2023-07" db="EMBL/GenBank/DDBJ databases">
        <title>The genome sequence of Rhodocytophaga aerolata KACC 12507.</title>
        <authorList>
            <person name="Zhang X."/>
        </authorList>
    </citation>
    <scope>NUCLEOTIDE SEQUENCE</scope>
    <source>
        <strain evidence="2">KACC 12507</strain>
    </source>
</reference>
<organism evidence="2 3">
    <name type="scientific">Rhodocytophaga aerolata</name>
    <dbReference type="NCBI Taxonomy" id="455078"/>
    <lineage>
        <taxon>Bacteria</taxon>
        <taxon>Pseudomonadati</taxon>
        <taxon>Bacteroidota</taxon>
        <taxon>Cytophagia</taxon>
        <taxon>Cytophagales</taxon>
        <taxon>Rhodocytophagaceae</taxon>
        <taxon>Rhodocytophaga</taxon>
    </lineage>
</organism>
<evidence type="ECO:0000313" key="3">
    <source>
        <dbReference type="Proteomes" id="UP001168528"/>
    </source>
</evidence>
<protein>
    <submittedName>
        <fullName evidence="2">Uncharacterized protein</fullName>
    </submittedName>
</protein>
<evidence type="ECO:0000313" key="2">
    <source>
        <dbReference type="EMBL" id="MDO1449453.1"/>
    </source>
</evidence>
<proteinExistence type="predicted"/>
<feature type="signal peptide" evidence="1">
    <location>
        <begin position="1"/>
        <end position="19"/>
    </location>
</feature>
<evidence type="ECO:0000256" key="1">
    <source>
        <dbReference type="SAM" id="SignalP"/>
    </source>
</evidence>
<comment type="caution">
    <text evidence="2">The sequence shown here is derived from an EMBL/GenBank/DDBJ whole genome shotgun (WGS) entry which is preliminary data.</text>
</comment>
<dbReference type="EMBL" id="JAUKPO010000019">
    <property type="protein sequence ID" value="MDO1449453.1"/>
    <property type="molecule type" value="Genomic_DNA"/>
</dbReference>
<keyword evidence="1" id="KW-0732">Signal</keyword>
<dbReference type="Proteomes" id="UP001168528">
    <property type="component" value="Unassembled WGS sequence"/>
</dbReference>
<gene>
    <name evidence="2" type="ORF">Q0590_24470</name>
</gene>